<reference evidence="3" key="1">
    <citation type="journal article" date="2019" name="Int. J. Syst. Evol. Microbiol.">
        <title>The Global Catalogue of Microorganisms (GCM) 10K type strain sequencing project: providing services to taxonomists for standard genome sequencing and annotation.</title>
        <authorList>
            <consortium name="The Broad Institute Genomics Platform"/>
            <consortium name="The Broad Institute Genome Sequencing Center for Infectious Disease"/>
            <person name="Wu L."/>
            <person name="Ma J."/>
        </authorList>
    </citation>
    <scope>NUCLEOTIDE SEQUENCE [LARGE SCALE GENOMIC DNA]</scope>
    <source>
        <strain evidence="3">CCUG 49339</strain>
    </source>
</reference>
<gene>
    <name evidence="2" type="ORF">ACFSCX_23375</name>
</gene>
<dbReference type="Proteomes" id="UP001597214">
    <property type="component" value="Unassembled WGS sequence"/>
</dbReference>
<comment type="caution">
    <text evidence="2">The sequence shown here is derived from an EMBL/GenBank/DDBJ whole genome shotgun (WGS) entry which is preliminary data.</text>
</comment>
<protein>
    <submittedName>
        <fullName evidence="2">Uncharacterized protein</fullName>
    </submittedName>
</protein>
<sequence length="105" mass="12217">MFLEEEVYGMLHWGFLIVMFIQLLYIISLWKTKQPDRVAFIYLIVYLSLFSLAGVNLLQAINTFEHQNPMGSETASLNMGYAGILWSLSVLFLLRGISRLIWIKR</sequence>
<accession>A0ABW4LWJ6</accession>
<dbReference type="EMBL" id="JBHUEM010000055">
    <property type="protein sequence ID" value="MFD1739426.1"/>
    <property type="molecule type" value="Genomic_DNA"/>
</dbReference>
<keyword evidence="1" id="KW-1133">Transmembrane helix</keyword>
<evidence type="ECO:0000256" key="1">
    <source>
        <dbReference type="SAM" id="Phobius"/>
    </source>
</evidence>
<proteinExistence type="predicted"/>
<feature type="transmembrane region" description="Helical" evidence="1">
    <location>
        <begin position="39"/>
        <end position="61"/>
    </location>
</feature>
<name>A0ABW4LWJ6_9BACI</name>
<feature type="transmembrane region" description="Helical" evidence="1">
    <location>
        <begin position="81"/>
        <end position="102"/>
    </location>
</feature>
<keyword evidence="3" id="KW-1185">Reference proteome</keyword>
<keyword evidence="1" id="KW-0472">Membrane</keyword>
<evidence type="ECO:0000313" key="2">
    <source>
        <dbReference type="EMBL" id="MFD1739426.1"/>
    </source>
</evidence>
<evidence type="ECO:0000313" key="3">
    <source>
        <dbReference type="Proteomes" id="UP001597214"/>
    </source>
</evidence>
<dbReference type="RefSeq" id="WP_377930668.1">
    <property type="nucleotide sequence ID" value="NZ_JBHUEM010000055.1"/>
</dbReference>
<feature type="transmembrane region" description="Helical" evidence="1">
    <location>
        <begin position="12"/>
        <end position="30"/>
    </location>
</feature>
<organism evidence="2 3">
    <name type="scientific">Bacillus salitolerans</name>
    <dbReference type="NCBI Taxonomy" id="1437434"/>
    <lineage>
        <taxon>Bacteria</taxon>
        <taxon>Bacillati</taxon>
        <taxon>Bacillota</taxon>
        <taxon>Bacilli</taxon>
        <taxon>Bacillales</taxon>
        <taxon>Bacillaceae</taxon>
        <taxon>Bacillus</taxon>
    </lineage>
</organism>
<keyword evidence="1" id="KW-0812">Transmembrane</keyword>